<dbReference type="RefSeq" id="WP_087455136.1">
    <property type="nucleotide sequence ID" value="NZ_CP021434.1"/>
</dbReference>
<evidence type="ECO:0000313" key="1">
    <source>
        <dbReference type="EMBL" id="ARU59748.1"/>
    </source>
</evidence>
<protein>
    <submittedName>
        <fullName evidence="1">Uncharacterized protein</fullName>
    </submittedName>
</protein>
<dbReference type="EMBL" id="CP021434">
    <property type="protein sequence ID" value="ARU59748.1"/>
    <property type="molecule type" value="Genomic_DNA"/>
</dbReference>
<dbReference type="KEGG" id="tum:CBW65_00815"/>
<name>A0A1Y0IGZ6_9BACL</name>
<sequence>MNPYRELFESYTTELGQAVADEEGRRERIRDRNRAEFASEEELEKWMTEAWQPVAFAGRVIAVFRKYWIACDKLNAQFEAMDIEEELEEGSEDAAMVQEEAQLTAKDVVEFFNGMTHANPKDFTVDWLAERHDTLYRIVSKLPYFPIGIDEHGQYC</sequence>
<reference evidence="2" key="1">
    <citation type="submission" date="2017-05" db="EMBL/GenBank/DDBJ databases">
        <authorList>
            <person name="Sung H."/>
        </authorList>
    </citation>
    <scope>NUCLEOTIDE SEQUENCE [LARGE SCALE GENOMIC DNA]</scope>
    <source>
        <strain evidence="2">AR23208</strain>
    </source>
</reference>
<accession>A0A1Y0IGZ6</accession>
<keyword evidence="2" id="KW-1185">Reference proteome</keyword>
<proteinExistence type="predicted"/>
<evidence type="ECO:0000313" key="2">
    <source>
        <dbReference type="Proteomes" id="UP000195437"/>
    </source>
</evidence>
<organism evidence="1 2">
    <name type="scientific">Tumebacillus avium</name>
    <dbReference type="NCBI Taxonomy" id="1903704"/>
    <lineage>
        <taxon>Bacteria</taxon>
        <taxon>Bacillati</taxon>
        <taxon>Bacillota</taxon>
        <taxon>Bacilli</taxon>
        <taxon>Bacillales</taxon>
        <taxon>Alicyclobacillaceae</taxon>
        <taxon>Tumebacillus</taxon>
    </lineage>
</organism>
<dbReference type="OrthoDB" id="9134390at2"/>
<dbReference type="Proteomes" id="UP000195437">
    <property type="component" value="Chromosome"/>
</dbReference>
<gene>
    <name evidence="1" type="ORF">CBW65_00815</name>
</gene>
<dbReference type="AlphaFoldDB" id="A0A1Y0IGZ6"/>